<evidence type="ECO:0000313" key="2">
    <source>
        <dbReference type="Proteomes" id="UP001233999"/>
    </source>
</evidence>
<proteinExistence type="predicted"/>
<feature type="non-terminal residue" evidence="1">
    <location>
        <position position="49"/>
    </location>
</feature>
<protein>
    <submittedName>
        <fullName evidence="1">Uncharacterized protein</fullName>
    </submittedName>
</protein>
<name>A0AAD7ZT01_DIPPU</name>
<comment type="caution">
    <text evidence="1">The sequence shown here is derived from an EMBL/GenBank/DDBJ whole genome shotgun (WGS) entry which is preliminary data.</text>
</comment>
<evidence type="ECO:0000313" key="1">
    <source>
        <dbReference type="EMBL" id="KAJ9586050.1"/>
    </source>
</evidence>
<dbReference type="EMBL" id="JASPKZ010007218">
    <property type="protein sequence ID" value="KAJ9586050.1"/>
    <property type="molecule type" value="Genomic_DNA"/>
</dbReference>
<feature type="non-terminal residue" evidence="1">
    <location>
        <position position="1"/>
    </location>
</feature>
<reference evidence="1" key="2">
    <citation type="submission" date="2023-05" db="EMBL/GenBank/DDBJ databases">
        <authorList>
            <person name="Fouks B."/>
        </authorList>
    </citation>
    <scope>NUCLEOTIDE SEQUENCE</scope>
    <source>
        <strain evidence="1">Stay&amp;Tobe</strain>
        <tissue evidence="1">Testes</tissue>
    </source>
</reference>
<organism evidence="1 2">
    <name type="scientific">Diploptera punctata</name>
    <name type="common">Pacific beetle cockroach</name>
    <dbReference type="NCBI Taxonomy" id="6984"/>
    <lineage>
        <taxon>Eukaryota</taxon>
        <taxon>Metazoa</taxon>
        <taxon>Ecdysozoa</taxon>
        <taxon>Arthropoda</taxon>
        <taxon>Hexapoda</taxon>
        <taxon>Insecta</taxon>
        <taxon>Pterygota</taxon>
        <taxon>Neoptera</taxon>
        <taxon>Polyneoptera</taxon>
        <taxon>Dictyoptera</taxon>
        <taxon>Blattodea</taxon>
        <taxon>Blaberoidea</taxon>
        <taxon>Blaberidae</taxon>
        <taxon>Diplopterinae</taxon>
        <taxon>Diploptera</taxon>
    </lineage>
</organism>
<sequence>ESWGSDKEISRNKELITKLPHTYFLLIQVASPAHISYHEYTIFKRTHIK</sequence>
<dbReference type="AlphaFoldDB" id="A0AAD7ZT01"/>
<keyword evidence="2" id="KW-1185">Reference proteome</keyword>
<reference evidence="1" key="1">
    <citation type="journal article" date="2023" name="IScience">
        <title>Live-bearing cockroach genome reveals convergent evolutionary mechanisms linked to viviparity in insects and beyond.</title>
        <authorList>
            <person name="Fouks B."/>
            <person name="Harrison M.C."/>
            <person name="Mikhailova A.A."/>
            <person name="Marchal E."/>
            <person name="English S."/>
            <person name="Carruthers M."/>
            <person name="Jennings E.C."/>
            <person name="Chiamaka E.L."/>
            <person name="Frigard R.A."/>
            <person name="Pippel M."/>
            <person name="Attardo G.M."/>
            <person name="Benoit J.B."/>
            <person name="Bornberg-Bauer E."/>
            <person name="Tobe S.S."/>
        </authorList>
    </citation>
    <scope>NUCLEOTIDE SEQUENCE</scope>
    <source>
        <strain evidence="1">Stay&amp;Tobe</strain>
    </source>
</reference>
<dbReference type="Proteomes" id="UP001233999">
    <property type="component" value="Unassembled WGS sequence"/>
</dbReference>
<accession>A0AAD7ZT01</accession>
<gene>
    <name evidence="1" type="ORF">L9F63_020303</name>
</gene>